<dbReference type="PANTHER" id="PTHR30146:SF148">
    <property type="entry name" value="HTH-TYPE TRANSCRIPTIONAL REPRESSOR PURR-RELATED"/>
    <property type="match status" value="1"/>
</dbReference>
<evidence type="ECO:0000259" key="5">
    <source>
        <dbReference type="PROSITE" id="PS50932"/>
    </source>
</evidence>
<dbReference type="GO" id="GO:0000976">
    <property type="term" value="F:transcription cis-regulatory region binding"/>
    <property type="evidence" value="ECO:0007669"/>
    <property type="project" value="TreeGrafter"/>
</dbReference>
<dbReference type="CDD" id="cd01392">
    <property type="entry name" value="HTH_LacI"/>
    <property type="match status" value="1"/>
</dbReference>
<dbReference type="InterPro" id="IPR000843">
    <property type="entry name" value="HTH_LacI"/>
</dbReference>
<dbReference type="PROSITE" id="PS50932">
    <property type="entry name" value="HTH_LACI_2"/>
    <property type="match status" value="1"/>
</dbReference>
<dbReference type="InterPro" id="IPR028082">
    <property type="entry name" value="Peripla_BP_I"/>
</dbReference>
<dbReference type="Proteomes" id="UP000270471">
    <property type="component" value="Unassembled WGS sequence"/>
</dbReference>
<dbReference type="CDD" id="cd06267">
    <property type="entry name" value="PBP1_LacI_sugar_binding-like"/>
    <property type="match status" value="1"/>
</dbReference>
<dbReference type="PROSITE" id="PS00356">
    <property type="entry name" value="HTH_LACI_1"/>
    <property type="match status" value="1"/>
</dbReference>
<keyword evidence="4" id="KW-0804">Transcription</keyword>
<feature type="domain" description="HTH lacI-type" evidence="5">
    <location>
        <begin position="17"/>
        <end position="71"/>
    </location>
</feature>
<dbReference type="EMBL" id="PENI01000016">
    <property type="protein sequence ID" value="RMB83375.1"/>
    <property type="molecule type" value="Genomic_DNA"/>
</dbReference>
<dbReference type="PANTHER" id="PTHR30146">
    <property type="entry name" value="LACI-RELATED TRANSCRIPTIONAL REPRESSOR"/>
    <property type="match status" value="1"/>
</dbReference>
<protein>
    <recommendedName>
        <fullName evidence="5">HTH lacI-type domain-containing protein</fullName>
    </recommendedName>
</protein>
<proteinExistence type="predicted"/>
<dbReference type="AlphaFoldDB" id="A0A3M0I3H4"/>
<keyword evidence="1" id="KW-0678">Repressor</keyword>
<keyword evidence="2" id="KW-0805">Transcription regulation</keyword>
<evidence type="ECO:0000313" key="6">
    <source>
        <dbReference type="EMBL" id="RMB83375.1"/>
    </source>
</evidence>
<gene>
    <name evidence="6" type="ORF">CTZ28_23690</name>
</gene>
<evidence type="ECO:0000256" key="1">
    <source>
        <dbReference type="ARBA" id="ARBA00022491"/>
    </source>
</evidence>
<comment type="caution">
    <text evidence="6">The sequence shown here is derived from an EMBL/GenBank/DDBJ whole genome shotgun (WGS) entry which is preliminary data.</text>
</comment>
<dbReference type="Gene3D" id="1.10.260.40">
    <property type="entry name" value="lambda repressor-like DNA-binding domains"/>
    <property type="match status" value="1"/>
</dbReference>
<keyword evidence="3" id="KW-0238">DNA-binding</keyword>
<dbReference type="RefSeq" id="WP_121891730.1">
    <property type="nucleotide sequence ID" value="NZ_PENI01000016.1"/>
</dbReference>
<dbReference type="Pfam" id="PF13377">
    <property type="entry name" value="Peripla_BP_3"/>
    <property type="match status" value="1"/>
</dbReference>
<dbReference type="GO" id="GO:0003700">
    <property type="term" value="F:DNA-binding transcription factor activity"/>
    <property type="evidence" value="ECO:0007669"/>
    <property type="project" value="TreeGrafter"/>
</dbReference>
<dbReference type="SMART" id="SM00354">
    <property type="entry name" value="HTH_LACI"/>
    <property type="match status" value="1"/>
</dbReference>
<dbReference type="SUPFAM" id="SSF53822">
    <property type="entry name" value="Periplasmic binding protein-like I"/>
    <property type="match status" value="1"/>
</dbReference>
<dbReference type="InterPro" id="IPR010982">
    <property type="entry name" value="Lambda_DNA-bd_dom_sf"/>
</dbReference>
<reference evidence="6 7" key="1">
    <citation type="submission" date="2017-11" db="EMBL/GenBank/DDBJ databases">
        <title>Draft genome of actinobacteria isolated from guarana (Paullinia cupana (Mart.) Ducke.</title>
        <authorList>
            <person name="Siqueira K.A."/>
            <person name="Liotti R.G."/>
            <person name="Mendes T.A.O."/>
            <person name="Soares M.A."/>
        </authorList>
    </citation>
    <scope>NUCLEOTIDE SEQUENCE [LARGE SCALE GENOMIC DNA]</scope>
    <source>
        <strain evidence="6 7">193</strain>
    </source>
</reference>
<dbReference type="SUPFAM" id="SSF47413">
    <property type="entry name" value="lambda repressor-like DNA-binding domains"/>
    <property type="match status" value="1"/>
</dbReference>
<sequence>MTHEPPGPDNRRSRRPSTIRDVATLAGVSKSTASRAIMGQGGVSPENMEKVRRAVEQLDYVPNQIARSLNASSSAVLGLFLRHTRSPFYAHLASAFEEHAAVEGYEVMSLASGDQPDDANYRSLMLMADMRTAGIVVAAPNVDPRTIRQVASRIPLVLVSQMGQPSNPGVPYVAPDPREGGTLIDHVAGLGHRSIALLSFSPEQSPTQWARISWMRDELEHRGLLAGLKRIEPDQDLTDVVGELHRAGATAILCPHDSVAFDALAAAARQGLSVPGDLSIAGYDGVPPFDHEVFGLTTYRIPVEAMAEAAVKLIDDLVHDNHVDAGGILLRGELISGRTVGPPPAGPDTTDAS</sequence>
<dbReference type="InterPro" id="IPR046335">
    <property type="entry name" value="LacI/GalR-like_sensor"/>
</dbReference>
<keyword evidence="7" id="KW-1185">Reference proteome</keyword>
<accession>A0A3M0I3H4</accession>
<dbReference type="Pfam" id="PF00356">
    <property type="entry name" value="LacI"/>
    <property type="match status" value="1"/>
</dbReference>
<evidence type="ECO:0000313" key="7">
    <source>
        <dbReference type="Proteomes" id="UP000270471"/>
    </source>
</evidence>
<evidence type="ECO:0000256" key="3">
    <source>
        <dbReference type="ARBA" id="ARBA00023125"/>
    </source>
</evidence>
<name>A0A3M0I3H4_9ACTN</name>
<evidence type="ECO:0000256" key="2">
    <source>
        <dbReference type="ARBA" id="ARBA00023015"/>
    </source>
</evidence>
<organism evidence="6 7">
    <name type="scientific">Streptomyces shenzhenensis</name>
    <dbReference type="NCBI Taxonomy" id="943815"/>
    <lineage>
        <taxon>Bacteria</taxon>
        <taxon>Bacillati</taxon>
        <taxon>Actinomycetota</taxon>
        <taxon>Actinomycetes</taxon>
        <taxon>Kitasatosporales</taxon>
        <taxon>Streptomycetaceae</taxon>
        <taxon>Streptomyces</taxon>
    </lineage>
</organism>
<dbReference type="OrthoDB" id="37081at2"/>
<evidence type="ECO:0000256" key="4">
    <source>
        <dbReference type="ARBA" id="ARBA00023163"/>
    </source>
</evidence>
<dbReference type="Gene3D" id="3.40.50.2300">
    <property type="match status" value="2"/>
</dbReference>